<evidence type="ECO:0000313" key="21">
    <source>
        <dbReference type="Proteomes" id="UP000287033"/>
    </source>
</evidence>
<evidence type="ECO:0000256" key="5">
    <source>
        <dbReference type="ARBA" id="ARBA00022737"/>
    </source>
</evidence>
<evidence type="ECO:0000256" key="17">
    <source>
        <dbReference type="SAM" id="SignalP"/>
    </source>
</evidence>
<evidence type="ECO:0000256" key="10">
    <source>
        <dbReference type="ARBA" id="ARBA00023136"/>
    </source>
</evidence>
<comment type="caution">
    <text evidence="20">The sequence shown here is derived from an EMBL/GenBank/DDBJ whole genome shotgun (WGS) entry which is preliminary data.</text>
</comment>
<dbReference type="CDD" id="cd05044">
    <property type="entry name" value="PTKc_c-ros"/>
    <property type="match status" value="1"/>
</dbReference>
<keyword evidence="6 15" id="KW-0547">Nucleotide-binding</keyword>
<dbReference type="SUPFAM" id="SSF63825">
    <property type="entry name" value="YWTD domain"/>
    <property type="match status" value="3"/>
</dbReference>
<dbReference type="SMART" id="SM00060">
    <property type="entry name" value="FN3"/>
    <property type="match status" value="9"/>
</dbReference>
<dbReference type="Proteomes" id="UP000287033">
    <property type="component" value="Unassembled WGS sequence"/>
</dbReference>
<dbReference type="PANTHER" id="PTHR24416">
    <property type="entry name" value="TYROSINE-PROTEIN KINASE RECEPTOR"/>
    <property type="match status" value="1"/>
</dbReference>
<dbReference type="PANTHER" id="PTHR24416:SF527">
    <property type="entry name" value="PROTO-ONCOGENE TYROSINE-PROTEIN KINASE ROS"/>
    <property type="match status" value="1"/>
</dbReference>
<evidence type="ECO:0000259" key="19">
    <source>
        <dbReference type="PROSITE" id="PS50853"/>
    </source>
</evidence>
<dbReference type="Pfam" id="PF00041">
    <property type="entry name" value="fn3"/>
    <property type="match status" value="3"/>
</dbReference>
<evidence type="ECO:0000256" key="9">
    <source>
        <dbReference type="ARBA" id="ARBA00022989"/>
    </source>
</evidence>
<feature type="binding site" evidence="15">
    <location>
        <position position="1932"/>
    </location>
    <ligand>
        <name>ATP</name>
        <dbReference type="ChEBI" id="CHEBI:30616"/>
    </ligand>
</feature>
<dbReference type="OrthoDB" id="65481at2759"/>
<accession>A0A401SSQ9</accession>
<evidence type="ECO:0000256" key="11">
    <source>
        <dbReference type="ARBA" id="ARBA00023137"/>
    </source>
</evidence>
<comment type="subcellular location">
    <subcellularLocation>
        <location evidence="1">Membrane</location>
        <topology evidence="1">Single-pass type I membrane protein</topology>
    </subcellularLocation>
</comment>
<dbReference type="PROSITE" id="PS00239">
    <property type="entry name" value="RECEPTOR_TYR_KIN_II"/>
    <property type="match status" value="1"/>
</dbReference>
<gene>
    <name evidence="20" type="ORF">chiPu_0011899</name>
</gene>
<evidence type="ECO:0000256" key="4">
    <source>
        <dbReference type="ARBA" id="ARBA00022692"/>
    </source>
</evidence>
<dbReference type="Gene3D" id="1.10.510.10">
    <property type="entry name" value="Transferase(Phosphotransferase) domain 1"/>
    <property type="match status" value="1"/>
</dbReference>
<dbReference type="EC" id="2.7.10.1" evidence="16"/>
<dbReference type="STRING" id="137246.A0A401SSQ9"/>
<feature type="domain" description="Fibronectin type-III" evidence="19">
    <location>
        <begin position="104"/>
        <end position="194"/>
    </location>
</feature>
<organism evidence="20 21">
    <name type="scientific">Chiloscyllium punctatum</name>
    <name type="common">Brownbanded bambooshark</name>
    <name type="synonym">Hemiscyllium punctatum</name>
    <dbReference type="NCBI Taxonomy" id="137246"/>
    <lineage>
        <taxon>Eukaryota</taxon>
        <taxon>Metazoa</taxon>
        <taxon>Chordata</taxon>
        <taxon>Craniata</taxon>
        <taxon>Vertebrata</taxon>
        <taxon>Chondrichthyes</taxon>
        <taxon>Elasmobranchii</taxon>
        <taxon>Galeomorphii</taxon>
        <taxon>Galeoidea</taxon>
        <taxon>Orectolobiformes</taxon>
        <taxon>Hemiscylliidae</taxon>
        <taxon>Chiloscyllium</taxon>
    </lineage>
</organism>
<dbReference type="SMART" id="SM00219">
    <property type="entry name" value="TyrKc"/>
    <property type="match status" value="1"/>
</dbReference>
<evidence type="ECO:0000256" key="15">
    <source>
        <dbReference type="PROSITE-ProRule" id="PRU10141"/>
    </source>
</evidence>
<feature type="domain" description="Protein kinase" evidence="18">
    <location>
        <begin position="1897"/>
        <end position="2168"/>
    </location>
</feature>
<dbReference type="Gene3D" id="3.30.200.20">
    <property type="entry name" value="Phosphorylase Kinase, domain 1"/>
    <property type="match status" value="1"/>
</dbReference>
<evidence type="ECO:0000259" key="18">
    <source>
        <dbReference type="PROSITE" id="PS50011"/>
    </source>
</evidence>
<dbReference type="FunFam" id="1.10.510.10:FF:000341">
    <property type="entry name" value="Tyrosine-protein kinase receptor"/>
    <property type="match status" value="1"/>
</dbReference>
<evidence type="ECO:0000256" key="2">
    <source>
        <dbReference type="ARBA" id="ARBA00022553"/>
    </source>
</evidence>
<dbReference type="CDD" id="cd00063">
    <property type="entry name" value="FN3"/>
    <property type="match status" value="6"/>
</dbReference>
<keyword evidence="7" id="KW-0418">Kinase</keyword>
<evidence type="ECO:0000256" key="13">
    <source>
        <dbReference type="ARBA" id="ARBA00023180"/>
    </source>
</evidence>
<dbReference type="PROSITE" id="PS50853">
    <property type="entry name" value="FN3"/>
    <property type="match status" value="5"/>
</dbReference>
<dbReference type="GO" id="GO:0032006">
    <property type="term" value="P:regulation of TOR signaling"/>
    <property type="evidence" value="ECO:0007669"/>
    <property type="project" value="TreeGrafter"/>
</dbReference>
<dbReference type="InterPro" id="IPR013783">
    <property type="entry name" value="Ig-like_fold"/>
</dbReference>
<feature type="domain" description="Fibronectin type-III" evidence="19">
    <location>
        <begin position="538"/>
        <end position="635"/>
    </location>
</feature>
<keyword evidence="11" id="KW-0829">Tyrosine-protein kinase</keyword>
<dbReference type="InterPro" id="IPR003961">
    <property type="entry name" value="FN3_dom"/>
</dbReference>
<feature type="signal peptide" evidence="17">
    <location>
        <begin position="1"/>
        <end position="23"/>
    </location>
</feature>
<evidence type="ECO:0000256" key="14">
    <source>
        <dbReference type="ARBA" id="ARBA00051243"/>
    </source>
</evidence>
<dbReference type="GO" id="GO:0005524">
    <property type="term" value="F:ATP binding"/>
    <property type="evidence" value="ECO:0007669"/>
    <property type="project" value="UniProtKB-UniRule"/>
</dbReference>
<keyword evidence="8 15" id="KW-0067">ATP-binding</keyword>
<dbReference type="InterPro" id="IPR020635">
    <property type="entry name" value="Tyr_kinase_cat_dom"/>
</dbReference>
<dbReference type="InterPro" id="IPR000033">
    <property type="entry name" value="LDLR_classB_rpt"/>
</dbReference>
<evidence type="ECO:0000256" key="12">
    <source>
        <dbReference type="ARBA" id="ARBA00023170"/>
    </source>
</evidence>
<dbReference type="InterPro" id="IPR002011">
    <property type="entry name" value="Tyr_kinase_rcpt_2_CS"/>
</dbReference>
<dbReference type="GO" id="GO:0004714">
    <property type="term" value="F:transmembrane receptor protein tyrosine kinase activity"/>
    <property type="evidence" value="ECO:0007669"/>
    <property type="project" value="UniProtKB-EC"/>
</dbReference>
<reference evidence="20 21" key="1">
    <citation type="journal article" date="2018" name="Nat. Ecol. Evol.">
        <title>Shark genomes provide insights into elasmobranch evolution and the origin of vertebrates.</title>
        <authorList>
            <person name="Hara Y"/>
            <person name="Yamaguchi K"/>
            <person name="Onimaru K"/>
            <person name="Kadota M"/>
            <person name="Koyanagi M"/>
            <person name="Keeley SD"/>
            <person name="Tatsumi K"/>
            <person name="Tanaka K"/>
            <person name="Motone F"/>
            <person name="Kageyama Y"/>
            <person name="Nozu R"/>
            <person name="Adachi N"/>
            <person name="Nishimura O"/>
            <person name="Nakagawa R"/>
            <person name="Tanegashima C"/>
            <person name="Kiyatake I"/>
            <person name="Matsumoto R"/>
            <person name="Murakumo K"/>
            <person name="Nishida K"/>
            <person name="Terakita A"/>
            <person name="Kuratani S"/>
            <person name="Sato K"/>
            <person name="Hyodo S Kuraku.S."/>
        </authorList>
    </citation>
    <scope>NUCLEOTIDE SEQUENCE [LARGE SCALE GENOMIC DNA]</scope>
</reference>
<evidence type="ECO:0000256" key="6">
    <source>
        <dbReference type="ARBA" id="ARBA00022741"/>
    </source>
</evidence>
<name>A0A401SSQ9_CHIPU</name>
<dbReference type="InterPro" id="IPR008266">
    <property type="entry name" value="Tyr_kinase_AS"/>
</dbReference>
<dbReference type="InterPro" id="IPR050122">
    <property type="entry name" value="RTK"/>
</dbReference>
<keyword evidence="10" id="KW-0472">Membrane</keyword>
<keyword evidence="9" id="KW-1133">Transmembrane helix</keyword>
<dbReference type="InterPro" id="IPR000719">
    <property type="entry name" value="Prot_kinase_dom"/>
</dbReference>
<dbReference type="GO" id="GO:0007169">
    <property type="term" value="P:cell surface receptor protein tyrosine kinase signaling pathway"/>
    <property type="evidence" value="ECO:0007669"/>
    <property type="project" value="InterPro"/>
</dbReference>
<evidence type="ECO:0000256" key="7">
    <source>
        <dbReference type="ARBA" id="ARBA00022777"/>
    </source>
</evidence>
<dbReference type="GO" id="GO:0043235">
    <property type="term" value="C:receptor complex"/>
    <property type="evidence" value="ECO:0007669"/>
    <property type="project" value="TreeGrafter"/>
</dbReference>
<dbReference type="SUPFAM" id="SSF49265">
    <property type="entry name" value="Fibronectin type III"/>
    <property type="match status" value="5"/>
</dbReference>
<comment type="similarity">
    <text evidence="16">Belongs to the protein kinase superfamily. Tyr protein kinase family. Insulin receptor subfamily.</text>
</comment>
<dbReference type="Gene3D" id="2.60.40.10">
    <property type="entry name" value="Immunoglobulins"/>
    <property type="match status" value="6"/>
</dbReference>
<dbReference type="PROSITE" id="PS00109">
    <property type="entry name" value="PROTEIN_KINASE_TYR"/>
    <property type="match status" value="1"/>
</dbReference>
<dbReference type="SUPFAM" id="SSF56112">
    <property type="entry name" value="Protein kinase-like (PK-like)"/>
    <property type="match status" value="1"/>
</dbReference>
<dbReference type="Gene3D" id="2.120.10.30">
    <property type="entry name" value="TolB, C-terminal domain"/>
    <property type="match status" value="3"/>
</dbReference>
<evidence type="ECO:0000313" key="20">
    <source>
        <dbReference type="EMBL" id="GCC33430.1"/>
    </source>
</evidence>
<proteinExistence type="inferred from homology"/>
<keyword evidence="4 16" id="KW-0812">Transmembrane</keyword>
<dbReference type="PROSITE" id="PS00107">
    <property type="entry name" value="PROTEIN_KINASE_ATP"/>
    <property type="match status" value="1"/>
</dbReference>
<dbReference type="InterPro" id="IPR036116">
    <property type="entry name" value="FN3_sf"/>
</dbReference>
<dbReference type="EMBL" id="BEZZ01000516">
    <property type="protein sequence ID" value="GCC33430.1"/>
    <property type="molecule type" value="Genomic_DNA"/>
</dbReference>
<keyword evidence="12 16" id="KW-0675">Receptor</keyword>
<dbReference type="GO" id="GO:0005886">
    <property type="term" value="C:plasma membrane"/>
    <property type="evidence" value="ECO:0007669"/>
    <property type="project" value="TreeGrafter"/>
</dbReference>
<feature type="domain" description="Fibronectin type-III" evidence="19">
    <location>
        <begin position="1515"/>
        <end position="1616"/>
    </location>
</feature>
<keyword evidence="2 16" id="KW-0597">Phosphoprotein</keyword>
<dbReference type="PROSITE" id="PS50011">
    <property type="entry name" value="PROTEIN_KINASE_DOM"/>
    <property type="match status" value="1"/>
</dbReference>
<protein>
    <recommendedName>
        <fullName evidence="16">Tyrosine-protein kinase receptor</fullName>
        <ecNumber evidence="16">2.7.10.1</ecNumber>
    </recommendedName>
</protein>
<dbReference type="SMART" id="SM00135">
    <property type="entry name" value="LY"/>
    <property type="match status" value="2"/>
</dbReference>
<keyword evidence="17" id="KW-0732">Signal</keyword>
<keyword evidence="3" id="KW-0808">Transferase</keyword>
<keyword evidence="13" id="KW-0325">Glycoprotein</keyword>
<dbReference type="InterPro" id="IPR017441">
    <property type="entry name" value="Protein_kinase_ATP_BS"/>
</dbReference>
<feature type="chain" id="PRO_5019575337" description="Tyrosine-protein kinase receptor" evidence="17">
    <location>
        <begin position="24"/>
        <end position="2450"/>
    </location>
</feature>
<feature type="domain" description="Fibronectin type-III" evidence="19">
    <location>
        <begin position="200"/>
        <end position="290"/>
    </location>
</feature>
<evidence type="ECO:0000256" key="8">
    <source>
        <dbReference type="ARBA" id="ARBA00022840"/>
    </source>
</evidence>
<dbReference type="InterPro" id="IPR001245">
    <property type="entry name" value="Ser-Thr/Tyr_kinase_cat_dom"/>
</dbReference>
<sequence length="2450" mass="276008">MQQVERNVRRVLLYFTLLGFCQGTSRDLKIDCVESCNNSVELNSIDLHWDCDVERKLSLCIEVCSNWNYTVFRNCFSLCVQICQFSCKKAEESYIFHITESLNDPHPPVASLIHSTSILVKWERANSSAVRYILQWRYKGLPGKWIYTEVIEDAIYNITKLHPYTEYVFRVMWVVADRLYKYSTESRSYRTKPYGVPSSAPVIVRIESPSPTSVVVEWKPPMFLNGPLIGYHIELESGTEHLLRDATKDQLCFSIYPTKPDTAYRLSIAARNTKGIGPRASMNVSTLPQPELSENLVLWLSKQNTLYESKAGDLEEMFCTRTDWIGNSITGISGDIRKKELYISEGPHIWALSVGSSNHSRLIYQSDRFISDLSADWLYGKLYFVIDKQVLRCDVRNCSTEVVISFTSSPVKTVADPFNGYLFIAFMDSLYRTALPGMVLEAEIKSMEPIVANTSLLTFTLTPYFKRLVYISGRGRTVHHIFLDGTEMGLNSLLPFDTANIQHIVHSYNLWVLTNGKQVYVAEEYDKQLYPTEPLPIPLHEPTHLQVVFGFNSAALNWREPLPGDGLGPNAWQQWSYDLIIINGNISNYKDRIHSTNITLHGLSSSTLYTFKIRASSPGGKGPWSSMFQGTTLKEGANPYILAGNEMGIWKVFLDKFTNENKLPSVKNAIDLDWLNSSLYWTNSTGFAHVTSLFDYDSESQVIGGLQNVGALALDWISKTLYWADSETNEIYRMPLDSEVITKVRDVAGKVQDLQLDPLQGYMYWTTAQSVEYSQINGDHPGLLEELPNFSGKQISGLTLDFDLGALYWLIQDNIRLEINQADLIWKGNRGKVKKILSSDSLKTSQHVLQFYFGKLVWINEEGDLQIVEMGKKQTVQLSHGIPFITFTVVHQKPLPDGFSDCPVVIPNPVPASSFKIEGNSSRICIKWESVRNVNYGMLYYKFESQALLKIEDLNTPHYCVSGLEPFKVFDITVKPYTYWGSATETQVTLRSPEAAPSAPENPRIFVNLRKDILLGVMNMDVEFRWNVPAQTNGILRGYTVYYTTDNCSDTLQGDALNVAADITTFSLTNVDPTKTYCVQVEGFTDAGSGSRTCVRMGNVTVTGSVPYLLTIKDRMVTIFDVDSRQTIQKMLVSAVIHVGYILQAQTIYYLTENLIMSTALDGQDKTQLIESILCSAPKGMTVDWIGRKIYVLLDKQENANSSIYILDLELQGTKLEKLLSSSQNIYSVGIHPKKSLLFWTQLVSEDMVLVSYNLTARLPRTLIGHHLEIAHAVPEAMACNCTAAKLHLDGNFAVDTTDSEPVRLFFTTPDHEIWASDLNGCICWRKINFTGATDFGATSLTVNSNAVYWITRDGDQSTVYMADKFSGDVISEYQDSSLVGVMTFGEESQPYPDLKCLIPKAYTSVPEVVNKSDTSLTIYIPPVEFPSTCSEISKPTPTYVLNYAEYQDNYIDANCTHGIRCYKKEVQTNIIELKGLQSYTRYLIQVSVRNHYRDLSKELGPPAINWTWFGVPSAPQQVEVVVLSDDRVKVSWTTPLEPKGPVEQLRYQVQYNGNNYWPAVPVRLDQLADGQRQIELANLQGGTDYWFQVLSFPPIGGRFSSSEIVLAKTFLTPQSPRLLSVGNTTATILWQFTSNHTMEKYWFEISQDTSREIWRRVQVNCTNNVNFSCIILGLHPSRIYAVRAVVIYKSNVSCASAMQVLETKAGVPGKPGIPYTVHDDINWSKADDNGNNITYYILQAQNSKNATRLQSFNNSDEWITVYQGSCSSIVCTWRNQHLSGYYHVRVVAVNSIGMGEFSETSGEIIMKLYEPRENLVLLVLGTQTSLFEHFSAQNANRNKQKGDTTTLHVNYNPDLELAWIRDMSASVIQTNIWYTSSSLPAHVEFESLPLFPRQKLTLLNFLGSGAFGEVFEGKAEDILGPGSGNVKVAVKTLRKGATDHEKSEFLKEAYLMSHFDHSHIVKLLGVCLLNEPQFLLLELMKGRDLLSYLRGARGSQPLLCVGDLIDICLDVAKGCTYLEKMHFVHRDLAARNCLVSIKEYNSTNRKVKIGDFGLARDIYKNDYYRKEGEGLLPVRWMAPESLMDGMFTNQSDVWSFGILMWEVMTLGHQPYPARTNLEVLHFVRTGGRLEKPSNCPENAHQLMLKCWTREPHKRPSFQYIESSLEHLKSSPQGSQNALVYYNDDYRNSDISQGIVNQAFEGEEHEKQKSDDGATGITLTSMASEEGDGLHYVMYHHSPDTCSEADVLEMRLSMLKDGAINYSYVTSAEEEKAAVNTACSDNQGDYNTQHSFLRNKGSAVGAAPNPGNSDDQRYSLHRTSKCPPVTLQHLQNKSISITPLSTAFHDNNTQLGLDGLTVPFLNYTRMGWEHPPSTPTREKYHSDIDYVGSCLVSEVSSTLRCSKNPDEGFESMRMGGQNTNYLANNEMTKGKIIQNNIMTAATNTEEPISI</sequence>
<dbReference type="OMA" id="RDYWHLQ"/>
<dbReference type="PRINTS" id="PR00109">
    <property type="entry name" value="TYRKINASE"/>
</dbReference>
<dbReference type="InterPro" id="IPR011042">
    <property type="entry name" value="6-blade_b-propeller_TolB-like"/>
</dbReference>
<keyword evidence="5" id="KW-0677">Repeat</keyword>
<evidence type="ECO:0000256" key="1">
    <source>
        <dbReference type="ARBA" id="ARBA00004479"/>
    </source>
</evidence>
<dbReference type="InterPro" id="IPR011009">
    <property type="entry name" value="Kinase-like_dom_sf"/>
</dbReference>
<keyword evidence="21" id="KW-1185">Reference proteome</keyword>
<feature type="domain" description="Fibronectin type-III" evidence="19">
    <location>
        <begin position="999"/>
        <end position="1106"/>
    </location>
</feature>
<evidence type="ECO:0000256" key="16">
    <source>
        <dbReference type="RuleBase" id="RU000312"/>
    </source>
</evidence>
<dbReference type="Pfam" id="PF07714">
    <property type="entry name" value="PK_Tyr_Ser-Thr"/>
    <property type="match status" value="1"/>
</dbReference>
<evidence type="ECO:0000256" key="3">
    <source>
        <dbReference type="ARBA" id="ARBA00022679"/>
    </source>
</evidence>
<comment type="catalytic activity">
    <reaction evidence="14 16">
        <text>L-tyrosyl-[protein] + ATP = O-phospho-L-tyrosyl-[protein] + ADP + H(+)</text>
        <dbReference type="Rhea" id="RHEA:10596"/>
        <dbReference type="Rhea" id="RHEA-COMP:10136"/>
        <dbReference type="Rhea" id="RHEA-COMP:20101"/>
        <dbReference type="ChEBI" id="CHEBI:15378"/>
        <dbReference type="ChEBI" id="CHEBI:30616"/>
        <dbReference type="ChEBI" id="CHEBI:46858"/>
        <dbReference type="ChEBI" id="CHEBI:61978"/>
        <dbReference type="ChEBI" id="CHEBI:456216"/>
        <dbReference type="EC" id="2.7.10.1"/>
    </reaction>
</comment>